<dbReference type="InterPro" id="IPR015083">
    <property type="entry name" value="NorB/c/GfsB-D-like_docking"/>
</dbReference>
<dbReference type="PROSITE" id="PS00606">
    <property type="entry name" value="KS3_1"/>
    <property type="match status" value="1"/>
</dbReference>
<comment type="caution">
    <text evidence="11">The sequence shown here is derived from an EMBL/GenBank/DDBJ whole genome shotgun (WGS) entry which is preliminary data.</text>
</comment>
<dbReference type="Gene3D" id="3.40.47.10">
    <property type="match status" value="1"/>
</dbReference>
<comment type="cofactor">
    <cofactor evidence="1">
        <name>pantetheine 4'-phosphate</name>
        <dbReference type="ChEBI" id="CHEBI:47942"/>
    </cofactor>
</comment>
<evidence type="ECO:0000313" key="12">
    <source>
        <dbReference type="Proteomes" id="UP001617907"/>
    </source>
</evidence>
<keyword evidence="7" id="KW-0012">Acyltransferase</keyword>
<dbReference type="CDD" id="cd00833">
    <property type="entry name" value="PKS"/>
    <property type="match status" value="1"/>
</dbReference>
<dbReference type="InterPro" id="IPR016035">
    <property type="entry name" value="Acyl_Trfase/lysoPLipase"/>
</dbReference>
<dbReference type="EMBL" id="JBIVPC010000014">
    <property type="protein sequence ID" value="MFJ6039599.1"/>
    <property type="molecule type" value="Genomic_DNA"/>
</dbReference>
<dbReference type="PROSITE" id="PS50075">
    <property type="entry name" value="CARRIER"/>
    <property type="match status" value="1"/>
</dbReference>
<dbReference type="Pfam" id="PF00698">
    <property type="entry name" value="Acyl_transf_1"/>
    <property type="match status" value="1"/>
</dbReference>
<dbReference type="InterPro" id="IPR014030">
    <property type="entry name" value="Ketoacyl_synth_N"/>
</dbReference>
<dbReference type="InterPro" id="IPR029058">
    <property type="entry name" value="AB_hydrolase_fold"/>
</dbReference>
<dbReference type="InterPro" id="IPR036736">
    <property type="entry name" value="ACP-like_sf"/>
</dbReference>
<dbReference type="InterPro" id="IPR001031">
    <property type="entry name" value="Thioesterase"/>
</dbReference>
<dbReference type="SUPFAM" id="SSF52151">
    <property type="entry name" value="FabD/lysophospholipase-like"/>
    <property type="match status" value="1"/>
</dbReference>
<dbReference type="Gene3D" id="3.40.366.10">
    <property type="entry name" value="Malonyl-Coenzyme A Acyl Carrier Protein, domain 2"/>
    <property type="match status" value="1"/>
</dbReference>
<feature type="compositionally biased region" description="Pro residues" evidence="8">
    <location>
        <begin position="890"/>
        <end position="899"/>
    </location>
</feature>
<evidence type="ECO:0000256" key="7">
    <source>
        <dbReference type="ARBA" id="ARBA00023315"/>
    </source>
</evidence>
<dbReference type="InterPro" id="IPR018201">
    <property type="entry name" value="Ketoacyl_synth_AS"/>
</dbReference>
<proteinExistence type="predicted"/>
<feature type="region of interest" description="Disordered" evidence="8">
    <location>
        <begin position="888"/>
        <end position="927"/>
    </location>
</feature>
<organism evidence="11 12">
    <name type="scientific">Streptomyces ardesiacus</name>
    <dbReference type="NCBI Taxonomy" id="285564"/>
    <lineage>
        <taxon>Bacteria</taxon>
        <taxon>Bacillati</taxon>
        <taxon>Actinomycetota</taxon>
        <taxon>Actinomycetes</taxon>
        <taxon>Kitasatosporales</taxon>
        <taxon>Streptomycetaceae</taxon>
        <taxon>Streptomyces</taxon>
    </lineage>
</organism>
<dbReference type="InterPro" id="IPR009081">
    <property type="entry name" value="PP-bd_ACP"/>
</dbReference>
<evidence type="ECO:0000259" key="9">
    <source>
        <dbReference type="PROSITE" id="PS50075"/>
    </source>
</evidence>
<dbReference type="InterPro" id="IPR020806">
    <property type="entry name" value="PKS_PP-bd"/>
</dbReference>
<keyword evidence="4" id="KW-0808">Transferase</keyword>
<protein>
    <submittedName>
        <fullName evidence="11">Type I polyketide synthase</fullName>
    </submittedName>
</protein>
<dbReference type="Pfam" id="PF08990">
    <property type="entry name" value="Docking"/>
    <property type="match status" value="1"/>
</dbReference>
<keyword evidence="12" id="KW-1185">Reference proteome</keyword>
<dbReference type="PROSITE" id="PS52004">
    <property type="entry name" value="KS3_2"/>
    <property type="match status" value="1"/>
</dbReference>
<dbReference type="Proteomes" id="UP001617907">
    <property type="component" value="Unassembled WGS sequence"/>
</dbReference>
<evidence type="ECO:0000259" key="10">
    <source>
        <dbReference type="PROSITE" id="PS52004"/>
    </source>
</evidence>
<sequence length="1296" mass="136925">MTGTEEKLVGYLKKVTAELHETRRQLRSATAANREPIAVVGMACRYPGGVRSPEDLWRLVLEERDAISGFPTNRGWDLDGLYDPDPDRPGTCNVREGGFLHDAALFDAEFFGISPREAQAMDPQQRLLLETAWEAFERAGIDATSLRGSDTGVFTGVVHHDYATGQVPDALEPYLVTGLSGGVASGRIAYTFGFEGPAVTVDTACSSSLVALHQAAHALRSGECGLALAGGVTIMATPRAFLSFSRQRGLSPDGRCRAFGAGADGTGWAEGVGTLLVERLSDARRNGHPVLAVLRGSAVNQDGASNGLSAPNGPSQQRVIRKALDHAGLTARDIDVVEGHGTGTRLGDPIEAQALLATYGRERDAGHPLYLGSMKSNMGHSQAAAGVGGVIKMIQAMRHGVLPRTLHADEATPHVDWSAGAVELLTSRRSWPETGRPRRAAVSSFGISGTNAHVILEAPPAGSGQETATGPARDGSRDAVPSPVPWPLSGHDAGALRDQITRVRTYAEEAQPDPVDVSLTLARRTAFRHRAVLLRGGTRTHEVHGIARPGGTALLFSGQGSQRPGMGRELYETHPVFAESFDAVAQHTGLPLKDVVFGEARDGLLDRTRYAQVALFAVEVSLYRLIRGLGVDVHAVVGHSVGEVAAAHAAGVMSLEDACRLVEARGRLMQALPPGGAMAAVEVSEAEAGACLAGLEDRVALAAVNGPTSVVLSGEETALRRLVDVWHERGLRTHWLKVSHAFHSPLMDPMLEEFRDTVAGLEFHAPVLAGLPADVEDPEYWVRHVRRPVRFADAVARARDAGAVRWLEVGPGGVLAALAQRIVPEAEDQVFAASLRAGHPETESLLVALARTHVDGGTVDWSRLSDGRGTLVDLPTYPFQHQSYWVEDQPLPPTGPGGPPAHEAGSTGHPGTEATVSAAGGTGGPLAGLTGAERLAAVTELVRTEAAQTLGHTGAPLSAARTRRELGFDSLTAIELRNRLSQRLGLSLPATLVLDCEDLTSLAAFVDARLEDASSGRPGEAGPCGEGADAGLLTELFRDAAAAGRIDDAVALAETAARMRRTFTDPGDPAVRRTPVWFGRTSARPTVVCLPSFSAIAGPHVYVRFADGFSDAWRAAALAHPGFLPGEPLPESVEALAELHARTIAETVGEAPLLLVGRSAGGWLAHEVAAALERGGRTPDGVALLDTPASGGDPRGYALMVGGMLERAGRLVPIDDHRLTAMGAYRRLFRDWKPEPIAAPTLLVHAAAPYGSDGVRIASWHLPHEAAEVAGDHFTMLEEHSATTAEAVERWSRSLL</sequence>
<dbReference type="SMART" id="SM00823">
    <property type="entry name" value="PKS_PP"/>
    <property type="match status" value="1"/>
</dbReference>
<evidence type="ECO:0000256" key="8">
    <source>
        <dbReference type="SAM" id="MobiDB-lite"/>
    </source>
</evidence>
<dbReference type="SUPFAM" id="SSF53474">
    <property type="entry name" value="alpha/beta-Hydrolases"/>
    <property type="match status" value="1"/>
</dbReference>
<keyword evidence="6" id="KW-0511">Multifunctional enzyme</keyword>
<reference evidence="11 12" key="1">
    <citation type="submission" date="2024-10" db="EMBL/GenBank/DDBJ databases">
        <title>The Natural Products Discovery Center: Release of the First 8490 Sequenced Strains for Exploring Actinobacteria Biosynthetic Diversity.</title>
        <authorList>
            <person name="Kalkreuter E."/>
            <person name="Kautsar S.A."/>
            <person name="Yang D."/>
            <person name="Bader C.D."/>
            <person name="Teijaro C.N."/>
            <person name="Fluegel L."/>
            <person name="Davis C.M."/>
            <person name="Simpson J.R."/>
            <person name="Lauterbach L."/>
            <person name="Steele A.D."/>
            <person name="Gui C."/>
            <person name="Meng S."/>
            <person name="Li G."/>
            <person name="Viehrig K."/>
            <person name="Ye F."/>
            <person name="Su P."/>
            <person name="Kiefer A.F."/>
            <person name="Nichols A."/>
            <person name="Cepeda A.J."/>
            <person name="Yan W."/>
            <person name="Fan B."/>
            <person name="Jiang Y."/>
            <person name="Adhikari A."/>
            <person name="Zheng C.-J."/>
            <person name="Schuster L."/>
            <person name="Cowan T.M."/>
            <person name="Smanski M.J."/>
            <person name="Chevrette M.G."/>
            <person name="De Carvalho L.P.S."/>
            <person name="Shen B."/>
        </authorList>
    </citation>
    <scope>NUCLEOTIDE SEQUENCE [LARGE SCALE GENOMIC DNA]</scope>
    <source>
        <strain evidence="11 12">NPDC093086</strain>
    </source>
</reference>
<dbReference type="Gene3D" id="1.10.1200.10">
    <property type="entry name" value="ACP-like"/>
    <property type="match status" value="1"/>
</dbReference>
<name>A0ABW8HFY4_9ACTN</name>
<dbReference type="InterPro" id="IPR020802">
    <property type="entry name" value="TesA-like"/>
</dbReference>
<evidence type="ECO:0000256" key="4">
    <source>
        <dbReference type="ARBA" id="ARBA00022679"/>
    </source>
</evidence>
<dbReference type="RefSeq" id="WP_350890574.1">
    <property type="nucleotide sequence ID" value="NZ_JBEOTR010000009.1"/>
</dbReference>
<dbReference type="Gene3D" id="3.40.50.1820">
    <property type="entry name" value="alpha/beta hydrolase"/>
    <property type="match status" value="1"/>
</dbReference>
<dbReference type="SMART" id="SM00824">
    <property type="entry name" value="PKS_TE"/>
    <property type="match status" value="1"/>
</dbReference>
<dbReference type="InterPro" id="IPR006162">
    <property type="entry name" value="Ppantetheine_attach_site"/>
</dbReference>
<dbReference type="InterPro" id="IPR016036">
    <property type="entry name" value="Malonyl_transacylase_ACP-bd"/>
</dbReference>
<dbReference type="SMART" id="SM01294">
    <property type="entry name" value="PKS_PP_betabranch"/>
    <property type="match status" value="1"/>
</dbReference>
<dbReference type="Pfam" id="PF02801">
    <property type="entry name" value="Ketoacyl-synt_C"/>
    <property type="match status" value="1"/>
</dbReference>
<keyword evidence="5" id="KW-0045">Antibiotic biosynthesis</keyword>
<dbReference type="PROSITE" id="PS00012">
    <property type="entry name" value="PHOSPHOPANTETHEINE"/>
    <property type="match status" value="1"/>
</dbReference>
<dbReference type="InterPro" id="IPR014043">
    <property type="entry name" value="Acyl_transferase_dom"/>
</dbReference>
<feature type="domain" description="Ketosynthase family 3 (KS3)" evidence="10">
    <location>
        <begin position="34"/>
        <end position="458"/>
    </location>
</feature>
<evidence type="ECO:0000256" key="3">
    <source>
        <dbReference type="ARBA" id="ARBA00022553"/>
    </source>
</evidence>
<dbReference type="SMART" id="SM00827">
    <property type="entry name" value="PKS_AT"/>
    <property type="match status" value="1"/>
</dbReference>
<dbReference type="PANTHER" id="PTHR43775">
    <property type="entry name" value="FATTY ACID SYNTHASE"/>
    <property type="match status" value="1"/>
</dbReference>
<evidence type="ECO:0000313" key="11">
    <source>
        <dbReference type="EMBL" id="MFJ6039599.1"/>
    </source>
</evidence>
<dbReference type="InterPro" id="IPR032821">
    <property type="entry name" value="PKS_assoc"/>
</dbReference>
<evidence type="ECO:0000256" key="5">
    <source>
        <dbReference type="ARBA" id="ARBA00023194"/>
    </source>
</evidence>
<gene>
    <name evidence="11" type="ORF">ACIQFM_25470</name>
</gene>
<dbReference type="InterPro" id="IPR020841">
    <property type="entry name" value="PKS_Beta-ketoAc_synthase_dom"/>
</dbReference>
<dbReference type="Pfam" id="PF00109">
    <property type="entry name" value="ketoacyl-synt"/>
    <property type="match status" value="1"/>
</dbReference>
<dbReference type="InterPro" id="IPR014031">
    <property type="entry name" value="Ketoacyl_synth_C"/>
</dbReference>
<evidence type="ECO:0000256" key="1">
    <source>
        <dbReference type="ARBA" id="ARBA00001957"/>
    </source>
</evidence>
<keyword evidence="3" id="KW-0597">Phosphoprotein</keyword>
<evidence type="ECO:0000256" key="6">
    <source>
        <dbReference type="ARBA" id="ARBA00023268"/>
    </source>
</evidence>
<dbReference type="InterPro" id="IPR001227">
    <property type="entry name" value="Ac_transferase_dom_sf"/>
</dbReference>
<dbReference type="Pfam" id="PF16197">
    <property type="entry name" value="KAsynt_C_assoc"/>
    <property type="match status" value="1"/>
</dbReference>
<dbReference type="SUPFAM" id="SSF55048">
    <property type="entry name" value="Probable ACP-binding domain of malonyl-CoA ACP transacylase"/>
    <property type="match status" value="1"/>
</dbReference>
<dbReference type="Pfam" id="PF00550">
    <property type="entry name" value="PP-binding"/>
    <property type="match status" value="1"/>
</dbReference>
<dbReference type="InterPro" id="IPR050091">
    <property type="entry name" value="PKS_NRPS_Biosynth_Enz"/>
</dbReference>
<dbReference type="SMART" id="SM00825">
    <property type="entry name" value="PKS_KS"/>
    <property type="match status" value="1"/>
</dbReference>
<keyword evidence="2" id="KW-0596">Phosphopantetheine</keyword>
<evidence type="ECO:0000256" key="2">
    <source>
        <dbReference type="ARBA" id="ARBA00022450"/>
    </source>
</evidence>
<feature type="domain" description="Carrier" evidence="9">
    <location>
        <begin position="936"/>
        <end position="1010"/>
    </location>
</feature>
<feature type="region of interest" description="Disordered" evidence="8">
    <location>
        <begin position="460"/>
        <end position="492"/>
    </location>
</feature>
<dbReference type="InterPro" id="IPR016039">
    <property type="entry name" value="Thiolase-like"/>
</dbReference>
<dbReference type="Gene3D" id="3.30.70.3290">
    <property type="match status" value="1"/>
</dbReference>
<dbReference type="Pfam" id="PF00975">
    <property type="entry name" value="Thioesterase"/>
    <property type="match status" value="1"/>
</dbReference>
<dbReference type="PANTHER" id="PTHR43775:SF51">
    <property type="entry name" value="INACTIVE PHENOLPHTHIOCEROL SYNTHESIS POLYKETIDE SYNTHASE TYPE I PKS1-RELATED"/>
    <property type="match status" value="1"/>
</dbReference>
<accession>A0ABW8HFY4</accession>
<dbReference type="SUPFAM" id="SSF53901">
    <property type="entry name" value="Thiolase-like"/>
    <property type="match status" value="1"/>
</dbReference>